<comment type="caution">
    <text evidence="1">The sequence shown here is derived from an EMBL/GenBank/DDBJ whole genome shotgun (WGS) entry which is preliminary data.</text>
</comment>
<keyword evidence="2" id="KW-1185">Reference proteome</keyword>
<name>A0A3N2CZS2_9ACTN</name>
<evidence type="ECO:0008006" key="3">
    <source>
        <dbReference type="Google" id="ProtNLM"/>
    </source>
</evidence>
<gene>
    <name evidence="1" type="ORF">EDD33_3937</name>
</gene>
<protein>
    <recommendedName>
        <fullName evidence="3">EVE domain-containing protein</fullName>
    </recommendedName>
</protein>
<reference evidence="1 2" key="1">
    <citation type="submission" date="2018-11" db="EMBL/GenBank/DDBJ databases">
        <title>Sequencing the genomes of 1000 actinobacteria strains.</title>
        <authorList>
            <person name="Klenk H.-P."/>
        </authorList>
    </citation>
    <scope>NUCLEOTIDE SEQUENCE [LARGE SCALE GENOMIC DNA]</scope>
    <source>
        <strain evidence="1 2">DSM 12652</strain>
    </source>
</reference>
<accession>A0A3N2CZS2</accession>
<proteinExistence type="predicted"/>
<evidence type="ECO:0000313" key="2">
    <source>
        <dbReference type="Proteomes" id="UP000281738"/>
    </source>
</evidence>
<dbReference type="Proteomes" id="UP000281738">
    <property type="component" value="Unassembled WGS sequence"/>
</dbReference>
<dbReference type="RefSeq" id="WP_211332608.1">
    <property type="nucleotide sequence ID" value="NZ_RKHO01000001.1"/>
</dbReference>
<organism evidence="1 2">
    <name type="scientific">Nocardioides aurantiacus</name>
    <dbReference type="NCBI Taxonomy" id="86796"/>
    <lineage>
        <taxon>Bacteria</taxon>
        <taxon>Bacillati</taxon>
        <taxon>Actinomycetota</taxon>
        <taxon>Actinomycetes</taxon>
        <taxon>Propionibacteriales</taxon>
        <taxon>Nocardioidaceae</taxon>
        <taxon>Nocardioides</taxon>
    </lineage>
</organism>
<dbReference type="EMBL" id="RKHO01000001">
    <property type="protein sequence ID" value="ROR93032.1"/>
    <property type="molecule type" value="Genomic_DNA"/>
</dbReference>
<sequence>MAGLSLAPARRVTADSLGAWLLKGDPRHDEVATLLSTGFADLGTRCVRPSYRTALVAAGQPLLYWVSGRDPRFPAGLHGRGTVTGPVREDPDLGPVVPLALGPVTPPVLRADLLAHPLLADLEVLRMPAGSNPSYVTLDQLAALQAGWPQVRTHPM</sequence>
<dbReference type="AlphaFoldDB" id="A0A3N2CZS2"/>
<evidence type="ECO:0000313" key="1">
    <source>
        <dbReference type="EMBL" id="ROR93032.1"/>
    </source>
</evidence>